<evidence type="ECO:0000256" key="1">
    <source>
        <dbReference type="SAM" id="MobiDB-lite"/>
    </source>
</evidence>
<evidence type="ECO:0000313" key="5">
    <source>
        <dbReference type="Proteomes" id="UP001333110"/>
    </source>
</evidence>
<dbReference type="PANTHER" id="PTHR33395:SF22">
    <property type="entry name" value="REVERSE TRANSCRIPTASE DOMAIN-CONTAINING PROTEIN"/>
    <property type="match status" value="1"/>
</dbReference>
<dbReference type="EMBL" id="JAUNZN010000012">
    <property type="protein sequence ID" value="KAK4813526.1"/>
    <property type="molecule type" value="Genomic_DNA"/>
</dbReference>
<evidence type="ECO:0000259" key="2">
    <source>
        <dbReference type="Pfam" id="PF03372"/>
    </source>
</evidence>
<feature type="domain" description="Endonuclease/exonuclease/phosphatase" evidence="2">
    <location>
        <begin position="283"/>
        <end position="434"/>
    </location>
</feature>
<dbReference type="GO" id="GO:0061343">
    <property type="term" value="P:cell adhesion involved in heart morphogenesis"/>
    <property type="evidence" value="ECO:0007669"/>
    <property type="project" value="TreeGrafter"/>
</dbReference>
<feature type="region of interest" description="Disordered" evidence="1">
    <location>
        <begin position="1"/>
        <end position="32"/>
    </location>
</feature>
<dbReference type="GO" id="GO:0031012">
    <property type="term" value="C:extracellular matrix"/>
    <property type="evidence" value="ECO:0007669"/>
    <property type="project" value="TreeGrafter"/>
</dbReference>
<dbReference type="GO" id="GO:0007508">
    <property type="term" value="P:larval heart development"/>
    <property type="evidence" value="ECO:0007669"/>
    <property type="project" value="TreeGrafter"/>
</dbReference>
<dbReference type="Gene3D" id="3.60.10.10">
    <property type="entry name" value="Endonuclease/exonuclease/phosphatase"/>
    <property type="match status" value="1"/>
</dbReference>
<accession>A0AAN7RYN9</accession>
<dbReference type="GO" id="GO:0003824">
    <property type="term" value="F:catalytic activity"/>
    <property type="evidence" value="ECO:0007669"/>
    <property type="project" value="InterPro"/>
</dbReference>
<keyword evidence="5" id="KW-1185">Reference proteome</keyword>
<dbReference type="SUPFAM" id="SSF56219">
    <property type="entry name" value="DNase I-like"/>
    <property type="match status" value="1"/>
</dbReference>
<dbReference type="InterPro" id="IPR036691">
    <property type="entry name" value="Endo/exonu/phosph_ase_sf"/>
</dbReference>
<reference evidence="4 5" key="1">
    <citation type="journal article" date="2023" name="J. Hered.">
        <title>Chromosome-level genome of the wood stork (Mycteria americana) provides insight into avian chromosome evolution.</title>
        <authorList>
            <person name="Flamio R. Jr."/>
            <person name="Ramstad K.M."/>
        </authorList>
    </citation>
    <scope>NUCLEOTIDE SEQUENCE [LARGE SCALE GENOMIC DNA]</scope>
    <source>
        <strain evidence="4">JAX WOST 10</strain>
    </source>
</reference>
<proteinExistence type="predicted"/>
<protein>
    <submittedName>
        <fullName evidence="4">Uncharacterized protein</fullName>
    </submittedName>
</protein>
<name>A0AAN7RYN9_MYCAM</name>
<dbReference type="InterPro" id="IPR005135">
    <property type="entry name" value="Endo/exonuclease/phosphatase"/>
</dbReference>
<evidence type="ECO:0000259" key="3">
    <source>
        <dbReference type="Pfam" id="PF23383"/>
    </source>
</evidence>
<feature type="domain" description="IFT140 first beta-propeller" evidence="3">
    <location>
        <begin position="71"/>
        <end position="245"/>
    </location>
</feature>
<dbReference type="Pfam" id="PF23383">
    <property type="entry name" value="Beta-prop_IFT140_1st"/>
    <property type="match status" value="1"/>
</dbReference>
<organism evidence="4 5">
    <name type="scientific">Mycteria americana</name>
    <name type="common">Wood stork</name>
    <dbReference type="NCBI Taxonomy" id="33587"/>
    <lineage>
        <taxon>Eukaryota</taxon>
        <taxon>Metazoa</taxon>
        <taxon>Chordata</taxon>
        <taxon>Craniata</taxon>
        <taxon>Vertebrata</taxon>
        <taxon>Euteleostomi</taxon>
        <taxon>Archelosauria</taxon>
        <taxon>Archosauria</taxon>
        <taxon>Dinosauria</taxon>
        <taxon>Saurischia</taxon>
        <taxon>Theropoda</taxon>
        <taxon>Coelurosauria</taxon>
        <taxon>Aves</taxon>
        <taxon>Neognathae</taxon>
        <taxon>Neoaves</taxon>
        <taxon>Aequornithes</taxon>
        <taxon>Ciconiiformes</taxon>
        <taxon>Ciconiidae</taxon>
        <taxon>Mycteria</taxon>
    </lineage>
</organism>
<sequence length="484" mass="54248">MCAHSPESQPYPGLRPKKRGQQTKGGDAPPLLCSGETPLEYCVQLWGPQHRKDMDLLERVQRRVMKMIQGLGRTSSMKKGSVHYVSEKGKTRHILSTDSLVQKLLFMEERDVLIVITENLQLSLHAITLEGEAEELMKVEKDWALVKLSGKIGHSADIILIDDSLVVTALGETVIRFWDLDRDENYVLSPDVQFGFEGAGTNKGRIAMWRKAAGSDQNIRALEGKEKWKLQAPTELEGNVTQIKINMIAIIQMCAPVEAGGPPGEGGKAIRIKRRVSEATVLLEGYDLVVITETRWDKSHDWNGANDGYRLFRRDRRGRRGGGVALYVKKQIDCEELSLKNSHEQVGSLWLQEASHSQALILLGDFSHSDICWKSSTVSCRQSRRLLECIEDNFLSQVIDSPTRGDVLLDLLVTNTSELIGDVKIGGSLSCSDHALVEFTVLRDMGQAKSKVWTLNFRKATFQLFKELLNRTPWETALRDKGAE</sequence>
<dbReference type="Pfam" id="PF03372">
    <property type="entry name" value="Exo_endo_phos"/>
    <property type="match status" value="1"/>
</dbReference>
<evidence type="ECO:0000313" key="4">
    <source>
        <dbReference type="EMBL" id="KAK4813526.1"/>
    </source>
</evidence>
<comment type="caution">
    <text evidence="4">The sequence shown here is derived from an EMBL/GenBank/DDBJ whole genome shotgun (WGS) entry which is preliminary data.</text>
</comment>
<dbReference type="AlphaFoldDB" id="A0AAN7RYN9"/>
<dbReference type="PANTHER" id="PTHR33395">
    <property type="entry name" value="TRANSCRIPTASE, PUTATIVE-RELATED-RELATED"/>
    <property type="match status" value="1"/>
</dbReference>
<dbReference type="InterPro" id="IPR056154">
    <property type="entry name" value="Beta-prop_IFT140_1st"/>
</dbReference>
<dbReference type="Proteomes" id="UP001333110">
    <property type="component" value="Unassembled WGS sequence"/>
</dbReference>
<gene>
    <name evidence="4" type="ORF">QYF61_009252</name>
</gene>